<evidence type="ECO:0000313" key="1">
    <source>
        <dbReference type="EMBL" id="AFZ21978.1"/>
    </source>
</evidence>
<keyword evidence="1" id="KW-0614">Plasmid</keyword>
<sequence>MRTFSRFALSIASTLCLTGLSYCNSGSGLPFGLPASANTISNSVRRVSILQATGQSGSSPPLIELSSGYGVNISFIPTGEIVEKVWLDNPSFATLDVDGCLSGLGSQGKPCQPNGARVLHLRGINPLNIPGLPKTTSTLLTAITSGTSGQRVYLFRVALASGTPQYHTIEVTPVSVSTPSNTKYSSIVDSISNYSVFSRGLAVAMQRGLIRTGQPLETRIRNFLARVQAGEPIESAASTSGISLNLVERLAQLGRTSNPVLVPARTSAHTK</sequence>
<dbReference type="Proteomes" id="UP000010471">
    <property type="component" value="Plasmid pMIC7113.01"/>
</dbReference>
<evidence type="ECO:0000313" key="2">
    <source>
        <dbReference type="Proteomes" id="UP000010471"/>
    </source>
</evidence>
<proteinExistence type="predicted"/>
<accession>K9WP56</accession>
<keyword evidence="2" id="KW-1185">Reference proteome</keyword>
<dbReference type="PATRIC" id="fig|1173027.3.peg.7070"/>
<dbReference type="EMBL" id="CP003631">
    <property type="protein sequence ID" value="AFZ21978.1"/>
    <property type="molecule type" value="Genomic_DNA"/>
</dbReference>
<name>K9WP56_9CYAN</name>
<dbReference type="HOGENOM" id="CLU_087910_1_0_3"/>
<organism evidence="1 2">
    <name type="scientific">Allocoleopsis franciscana PCC 7113</name>
    <dbReference type="NCBI Taxonomy" id="1173027"/>
    <lineage>
        <taxon>Bacteria</taxon>
        <taxon>Bacillati</taxon>
        <taxon>Cyanobacteriota</taxon>
        <taxon>Cyanophyceae</taxon>
        <taxon>Coleofasciculales</taxon>
        <taxon>Coleofasciculaceae</taxon>
        <taxon>Allocoleopsis</taxon>
        <taxon>Allocoleopsis franciscana</taxon>
    </lineage>
</organism>
<dbReference type="AlphaFoldDB" id="K9WP56"/>
<protein>
    <submittedName>
        <fullName evidence="1">Uncharacterized protein</fullName>
    </submittedName>
</protein>
<dbReference type="RefSeq" id="WP_015186105.1">
    <property type="nucleotide sequence ID" value="NC_019739.1"/>
</dbReference>
<dbReference type="OrthoDB" id="483418at2"/>
<gene>
    <name evidence="1" type="ORF">Mic7113_6396</name>
</gene>
<dbReference type="KEGG" id="mic:Mic7113_6396"/>
<reference evidence="1 2" key="1">
    <citation type="submission" date="2012-06" db="EMBL/GenBank/DDBJ databases">
        <title>Finished plasmid 1 of genome of Microcoleus sp. PCC 7113.</title>
        <authorList>
            <consortium name="US DOE Joint Genome Institute"/>
            <person name="Gugger M."/>
            <person name="Coursin T."/>
            <person name="Rippka R."/>
            <person name="Tandeau De Marsac N."/>
            <person name="Huntemann M."/>
            <person name="Wei C.-L."/>
            <person name="Han J."/>
            <person name="Detter J.C."/>
            <person name="Han C."/>
            <person name="Tapia R."/>
            <person name="Chen A."/>
            <person name="Kyrpides N."/>
            <person name="Mavromatis K."/>
            <person name="Markowitz V."/>
            <person name="Szeto E."/>
            <person name="Ivanova N."/>
            <person name="Pagani I."/>
            <person name="Pati A."/>
            <person name="Goodwin L."/>
            <person name="Nordberg H.P."/>
            <person name="Cantor M.N."/>
            <person name="Hua S.X."/>
            <person name="Woyke T."/>
            <person name="Kerfeld C.A."/>
        </authorList>
    </citation>
    <scope>NUCLEOTIDE SEQUENCE [LARGE SCALE GENOMIC DNA]</scope>
    <source>
        <strain evidence="1 2">PCC 7113</strain>
        <plasmid evidence="1 2">pMIC7113.01</plasmid>
    </source>
</reference>
<geneLocation type="plasmid" evidence="1 2">
    <name>pMIC7113.01</name>
</geneLocation>